<keyword evidence="4 8" id="KW-0378">Hydrolase</keyword>
<dbReference type="GO" id="GO:0004190">
    <property type="term" value="F:aspartic-type endopeptidase activity"/>
    <property type="evidence" value="ECO:0007669"/>
    <property type="project" value="UniProtKB-EC"/>
</dbReference>
<keyword evidence="2" id="KW-0645">Protease</keyword>
<name>A0A3B0WNG4_9ZZZZ</name>
<proteinExistence type="inferred from homology"/>
<feature type="transmembrane region" description="Helical" evidence="7">
    <location>
        <begin position="12"/>
        <end position="34"/>
    </location>
</feature>
<dbReference type="PRINTS" id="PR00781">
    <property type="entry name" value="LIPOSIGPTASE"/>
</dbReference>
<feature type="transmembrane region" description="Helical" evidence="7">
    <location>
        <begin position="136"/>
        <end position="157"/>
    </location>
</feature>
<dbReference type="GO" id="GO:0016020">
    <property type="term" value="C:membrane"/>
    <property type="evidence" value="ECO:0007669"/>
    <property type="project" value="InterPro"/>
</dbReference>
<evidence type="ECO:0000313" key="8">
    <source>
        <dbReference type="EMBL" id="VAW45866.1"/>
    </source>
</evidence>
<reference evidence="8" key="1">
    <citation type="submission" date="2018-06" db="EMBL/GenBank/DDBJ databases">
        <authorList>
            <person name="Zhirakovskaya E."/>
        </authorList>
    </citation>
    <scope>NUCLEOTIDE SEQUENCE</scope>
</reference>
<evidence type="ECO:0000256" key="3">
    <source>
        <dbReference type="ARBA" id="ARBA00022692"/>
    </source>
</evidence>
<evidence type="ECO:0000256" key="2">
    <source>
        <dbReference type="ARBA" id="ARBA00022670"/>
    </source>
</evidence>
<evidence type="ECO:0000256" key="1">
    <source>
        <dbReference type="ARBA" id="ARBA00022475"/>
    </source>
</evidence>
<dbReference type="HAMAP" id="MF_00161">
    <property type="entry name" value="LspA"/>
    <property type="match status" value="1"/>
</dbReference>
<dbReference type="InterPro" id="IPR001872">
    <property type="entry name" value="Peptidase_A8"/>
</dbReference>
<protein>
    <submittedName>
        <fullName evidence="8">Lipoprotein signal peptidase</fullName>
        <ecNumber evidence="8">3.4.23.36</ecNumber>
    </submittedName>
</protein>
<evidence type="ECO:0000256" key="7">
    <source>
        <dbReference type="SAM" id="Phobius"/>
    </source>
</evidence>
<keyword evidence="6 7" id="KW-0472">Membrane</keyword>
<organism evidence="8">
    <name type="scientific">hydrothermal vent metagenome</name>
    <dbReference type="NCBI Taxonomy" id="652676"/>
    <lineage>
        <taxon>unclassified sequences</taxon>
        <taxon>metagenomes</taxon>
        <taxon>ecological metagenomes</taxon>
    </lineage>
</organism>
<sequence>MNAKQSVIIKQSGWMLLWVSAVVLVLDQLTKYLASSQLELYVPNKITGFFNLTLMHNEGVAFSILADQSGWQRYFIAVVASAIVIWLLYWLYHNSKTMKLQNTALVLVIGGALGNIWDRIYLGYVVDFVELHYGGYYWPAFNVADSAICIGAVLLIIDAFKNKEPQIEKGKDENSTG</sequence>
<keyword evidence="8" id="KW-0449">Lipoprotein</keyword>
<dbReference type="EMBL" id="UOFA01000236">
    <property type="protein sequence ID" value="VAW45866.1"/>
    <property type="molecule type" value="Genomic_DNA"/>
</dbReference>
<dbReference type="GO" id="GO:0006508">
    <property type="term" value="P:proteolysis"/>
    <property type="evidence" value="ECO:0007669"/>
    <property type="project" value="UniProtKB-KW"/>
</dbReference>
<dbReference type="PANTHER" id="PTHR33695:SF1">
    <property type="entry name" value="LIPOPROTEIN SIGNAL PEPTIDASE"/>
    <property type="match status" value="1"/>
</dbReference>
<feature type="transmembrane region" description="Helical" evidence="7">
    <location>
        <begin position="74"/>
        <end position="92"/>
    </location>
</feature>
<evidence type="ECO:0000256" key="5">
    <source>
        <dbReference type="ARBA" id="ARBA00022989"/>
    </source>
</evidence>
<evidence type="ECO:0000256" key="4">
    <source>
        <dbReference type="ARBA" id="ARBA00022801"/>
    </source>
</evidence>
<gene>
    <name evidence="8" type="ORF">MNBD_GAMMA02-927</name>
</gene>
<dbReference type="NCBIfam" id="TIGR00077">
    <property type="entry name" value="lspA"/>
    <property type="match status" value="1"/>
</dbReference>
<feature type="transmembrane region" description="Helical" evidence="7">
    <location>
        <begin position="104"/>
        <end position="124"/>
    </location>
</feature>
<dbReference type="AlphaFoldDB" id="A0A3B0WNG4"/>
<accession>A0A3B0WNG4</accession>
<keyword evidence="5 7" id="KW-1133">Transmembrane helix</keyword>
<evidence type="ECO:0000256" key="6">
    <source>
        <dbReference type="ARBA" id="ARBA00023136"/>
    </source>
</evidence>
<keyword evidence="1" id="KW-1003">Cell membrane</keyword>
<dbReference type="PANTHER" id="PTHR33695">
    <property type="entry name" value="LIPOPROTEIN SIGNAL PEPTIDASE"/>
    <property type="match status" value="1"/>
</dbReference>
<dbReference type="EC" id="3.4.23.36" evidence="8"/>
<keyword evidence="3 7" id="KW-0812">Transmembrane</keyword>
<dbReference type="Pfam" id="PF01252">
    <property type="entry name" value="Peptidase_A8"/>
    <property type="match status" value="1"/>
</dbReference>